<evidence type="ECO:0000313" key="2">
    <source>
        <dbReference type="Proteomes" id="UP000604046"/>
    </source>
</evidence>
<evidence type="ECO:0000313" key="1">
    <source>
        <dbReference type="EMBL" id="CAE7366970.1"/>
    </source>
</evidence>
<accession>A0A812Q768</accession>
<keyword evidence="2" id="KW-1185">Reference proteome</keyword>
<name>A0A812Q768_9DINO</name>
<dbReference type="AlphaFoldDB" id="A0A812Q768"/>
<sequence>MIHSRLGLIRITPLGDNLVHQLQGIFSFVTRKKVQNGLGRSEEADFAEFLLLMKQLLDINFAKLKDKT</sequence>
<organism evidence="1 2">
    <name type="scientific">Symbiodinium natans</name>
    <dbReference type="NCBI Taxonomy" id="878477"/>
    <lineage>
        <taxon>Eukaryota</taxon>
        <taxon>Sar</taxon>
        <taxon>Alveolata</taxon>
        <taxon>Dinophyceae</taxon>
        <taxon>Suessiales</taxon>
        <taxon>Symbiodiniaceae</taxon>
        <taxon>Symbiodinium</taxon>
    </lineage>
</organism>
<gene>
    <name evidence="1" type="ORF">SNAT2548_LOCUS19940</name>
</gene>
<dbReference type="Proteomes" id="UP000604046">
    <property type="component" value="Unassembled WGS sequence"/>
</dbReference>
<reference evidence="1" key="1">
    <citation type="submission" date="2021-02" db="EMBL/GenBank/DDBJ databases">
        <authorList>
            <person name="Dougan E. K."/>
            <person name="Rhodes N."/>
            <person name="Thang M."/>
            <person name="Chan C."/>
        </authorList>
    </citation>
    <scope>NUCLEOTIDE SEQUENCE</scope>
</reference>
<proteinExistence type="predicted"/>
<protein>
    <submittedName>
        <fullName evidence="1">Uncharacterized protein</fullName>
    </submittedName>
</protein>
<comment type="caution">
    <text evidence="1">The sequence shown here is derived from an EMBL/GenBank/DDBJ whole genome shotgun (WGS) entry which is preliminary data.</text>
</comment>
<dbReference type="EMBL" id="CAJNDS010002193">
    <property type="protein sequence ID" value="CAE7366970.1"/>
    <property type="molecule type" value="Genomic_DNA"/>
</dbReference>